<dbReference type="STRING" id="36646.A0A1V6V9Q7"/>
<evidence type="ECO:0000313" key="2">
    <source>
        <dbReference type="EMBL" id="OQE47371.1"/>
    </source>
</evidence>
<name>A0A1V6V9Q7_9EURO</name>
<evidence type="ECO:0000259" key="1">
    <source>
        <dbReference type="Pfam" id="PF01636"/>
    </source>
</evidence>
<organism evidence="2 3">
    <name type="scientific">Penicillium coprophilum</name>
    <dbReference type="NCBI Taxonomy" id="36646"/>
    <lineage>
        <taxon>Eukaryota</taxon>
        <taxon>Fungi</taxon>
        <taxon>Dikarya</taxon>
        <taxon>Ascomycota</taxon>
        <taxon>Pezizomycotina</taxon>
        <taxon>Eurotiomycetes</taxon>
        <taxon>Eurotiomycetidae</taxon>
        <taxon>Eurotiales</taxon>
        <taxon>Aspergillaceae</taxon>
        <taxon>Penicillium</taxon>
    </lineage>
</organism>
<gene>
    <name evidence="2" type="ORF">PENCOP_c001G04630</name>
</gene>
<keyword evidence="3" id="KW-1185">Reference proteome</keyword>
<dbReference type="Pfam" id="PF01636">
    <property type="entry name" value="APH"/>
    <property type="match status" value="1"/>
</dbReference>
<dbReference type="Gene3D" id="3.90.1200.10">
    <property type="match status" value="1"/>
</dbReference>
<comment type="caution">
    <text evidence="2">The sequence shown here is derived from an EMBL/GenBank/DDBJ whole genome shotgun (WGS) entry which is preliminary data.</text>
</comment>
<dbReference type="EMBL" id="MDDG01000001">
    <property type="protein sequence ID" value="OQE47371.1"/>
    <property type="molecule type" value="Genomic_DNA"/>
</dbReference>
<dbReference type="SUPFAM" id="SSF56112">
    <property type="entry name" value="Protein kinase-like (PK-like)"/>
    <property type="match status" value="1"/>
</dbReference>
<accession>A0A1V6V9Q7</accession>
<sequence>MSSQNICYEGGDHLCTSAFKPCKGNTRGNSLNVLHLPLKPYNMTANDHDQIREKIAQQLLPTPFACSSLTRLSGGTANFVYRGILSSSGQSIIIKHTKDHSASNLTFKIDITRCHFEAAILRALDGLAIYTTGKIIVKSPRLLDFNRATDTQVVEDLPNSTDLKNFLLSEVSHDLSESSGRDLGSALGSWLRSFHLWTAEKQLTKELGTNEEMKNLKFWVNYTLLINTIEDFPDILEDDRDIFEKVRDLAAAELERQTYDDKFGIIHGDFWTGNVLLPNVPPTHQSETTVFIADWEMSQIGSRALDLGQMIAELYETKLFKNLDGGLWMIQGFLKGYGHLDDEMVFRTVIHIGVHLICFGSRVPGWGTEKQIEEVVKVGRDLIVHGWRKDKAWLADSTLSCLFTV</sequence>
<reference evidence="3" key="1">
    <citation type="journal article" date="2017" name="Nat. Microbiol.">
        <title>Global analysis of biosynthetic gene clusters reveals vast potential of secondary metabolite production in Penicillium species.</title>
        <authorList>
            <person name="Nielsen J.C."/>
            <person name="Grijseels S."/>
            <person name="Prigent S."/>
            <person name="Ji B."/>
            <person name="Dainat J."/>
            <person name="Nielsen K.F."/>
            <person name="Frisvad J.C."/>
            <person name="Workman M."/>
            <person name="Nielsen J."/>
        </authorList>
    </citation>
    <scope>NUCLEOTIDE SEQUENCE [LARGE SCALE GENOMIC DNA]</scope>
    <source>
        <strain evidence="3">IBT 31321</strain>
    </source>
</reference>
<evidence type="ECO:0000313" key="3">
    <source>
        <dbReference type="Proteomes" id="UP000191500"/>
    </source>
</evidence>
<dbReference type="Gene3D" id="3.30.200.20">
    <property type="entry name" value="Phosphorylase Kinase, domain 1"/>
    <property type="match status" value="1"/>
</dbReference>
<dbReference type="Proteomes" id="UP000191500">
    <property type="component" value="Unassembled WGS sequence"/>
</dbReference>
<dbReference type="InterPro" id="IPR002575">
    <property type="entry name" value="Aminoglycoside_PTrfase"/>
</dbReference>
<protein>
    <recommendedName>
        <fullName evidence="1">Aminoglycoside phosphotransferase domain-containing protein</fullName>
    </recommendedName>
</protein>
<proteinExistence type="predicted"/>
<feature type="domain" description="Aminoglycoside phosphotransferase" evidence="1">
    <location>
        <begin position="113"/>
        <end position="318"/>
    </location>
</feature>
<dbReference type="AlphaFoldDB" id="A0A1V6V9Q7"/>
<dbReference type="InterPro" id="IPR011009">
    <property type="entry name" value="Kinase-like_dom_sf"/>
</dbReference>